<dbReference type="GO" id="GO:0030170">
    <property type="term" value="F:pyridoxal phosphate binding"/>
    <property type="evidence" value="ECO:0007669"/>
    <property type="project" value="TreeGrafter"/>
</dbReference>
<dbReference type="CDD" id="cd00616">
    <property type="entry name" value="AHBA_syn"/>
    <property type="match status" value="1"/>
</dbReference>
<dbReference type="PANTHER" id="PTHR30244">
    <property type="entry name" value="TRANSAMINASE"/>
    <property type="match status" value="1"/>
</dbReference>
<dbReference type="InterPro" id="IPR015424">
    <property type="entry name" value="PyrdxlP-dep_Trfase"/>
</dbReference>
<dbReference type="GO" id="GO:0008483">
    <property type="term" value="F:transaminase activity"/>
    <property type="evidence" value="ECO:0007669"/>
    <property type="project" value="TreeGrafter"/>
</dbReference>
<dbReference type="SUPFAM" id="SSF53383">
    <property type="entry name" value="PLP-dependent transferases"/>
    <property type="match status" value="1"/>
</dbReference>
<dbReference type="InterPro" id="IPR015422">
    <property type="entry name" value="PyrdxlP-dep_Trfase_small"/>
</dbReference>
<evidence type="ECO:0000256" key="4">
    <source>
        <dbReference type="PIRSR" id="PIRSR000390-2"/>
    </source>
</evidence>
<dbReference type="PANTHER" id="PTHR30244:SF36">
    <property type="entry name" value="3-OXO-GLUCOSE-6-PHOSPHATE:GLUTAMATE AMINOTRANSFERASE"/>
    <property type="match status" value="1"/>
</dbReference>
<dbReference type="Gene3D" id="3.90.1150.10">
    <property type="entry name" value="Aspartate Aminotransferase, domain 1"/>
    <property type="match status" value="1"/>
</dbReference>
<feature type="modified residue" description="N6-(pyridoxal phosphate)lysine" evidence="4">
    <location>
        <position position="184"/>
    </location>
</feature>
<dbReference type="Pfam" id="PF01041">
    <property type="entry name" value="DegT_DnrJ_EryC1"/>
    <property type="match status" value="1"/>
</dbReference>
<comment type="caution">
    <text evidence="6">The sequence shown here is derived from an EMBL/GenBank/DDBJ whole genome shotgun (WGS) entry which is preliminary data.</text>
</comment>
<dbReference type="RefSeq" id="WP_099115154.1">
    <property type="nucleotide sequence ID" value="NZ_CAWNQI010000049.1"/>
</dbReference>
<evidence type="ECO:0000256" key="1">
    <source>
        <dbReference type="ARBA" id="ARBA00022898"/>
    </source>
</evidence>
<evidence type="ECO:0000256" key="3">
    <source>
        <dbReference type="PIRSR" id="PIRSR000390-1"/>
    </source>
</evidence>
<keyword evidence="1 4" id="KW-0663">Pyridoxal phosphate</keyword>
<dbReference type="EMBL" id="NITZ01000018">
    <property type="protein sequence ID" value="PHM47432.1"/>
    <property type="molecule type" value="Genomic_DNA"/>
</dbReference>
<feature type="active site" description="Proton acceptor" evidence="3">
    <location>
        <position position="184"/>
    </location>
</feature>
<organism evidence="6 7">
    <name type="scientific">Xenorhabdus miraniensis</name>
    <dbReference type="NCBI Taxonomy" id="351674"/>
    <lineage>
        <taxon>Bacteria</taxon>
        <taxon>Pseudomonadati</taxon>
        <taxon>Pseudomonadota</taxon>
        <taxon>Gammaproteobacteria</taxon>
        <taxon>Enterobacterales</taxon>
        <taxon>Morganellaceae</taxon>
        <taxon>Xenorhabdus</taxon>
    </lineage>
</organism>
<evidence type="ECO:0000256" key="5">
    <source>
        <dbReference type="RuleBase" id="RU004508"/>
    </source>
</evidence>
<dbReference type="Proteomes" id="UP000221980">
    <property type="component" value="Unassembled WGS sequence"/>
</dbReference>
<proteinExistence type="inferred from homology"/>
<evidence type="ECO:0000313" key="6">
    <source>
        <dbReference type="EMBL" id="PHM47432.1"/>
    </source>
</evidence>
<gene>
    <name evidence="6" type="ORF">Xmir_03173</name>
</gene>
<keyword evidence="7" id="KW-1185">Reference proteome</keyword>
<dbReference type="InterPro" id="IPR000653">
    <property type="entry name" value="DegT/StrS_aminotransferase"/>
</dbReference>
<sequence length="366" mass="40170">MIKCNNIQEQALDLSEQIFKQWQDILATGDFVLGEEVSRLEKWMSQCCGGTHAIALNSGTDALLLALQALGVGPGDEVITCANTFIATVGAIVAVGAKPVLADVGDDELINVDTIAPLLTDRTKAVIPVYLRGRPVDIVPIVTLCRMRGVSVIEDCAQAIGTTINGLQVGTLGDAAAFSLHPLKTLGSFGDGGVLITTNPKIAEYAKLARNHGLQTRNESVLFGMNSRLDTLQAVVLNTKTQYLDRWLQRRKEISAFYDKELFNTTTGMDLGTGKPGNAYYHYVVKSKNRDKLQQHLAKHGIEAAIHYPIPIHRQQAWLRSQPHIILPTTERLAREILTIPCHHHLSNNDVERIVMVIKQFDLLGV</sequence>
<protein>
    <submittedName>
        <fullName evidence="6">Uncharacterized protein</fullName>
    </submittedName>
</protein>
<evidence type="ECO:0000313" key="7">
    <source>
        <dbReference type="Proteomes" id="UP000221980"/>
    </source>
</evidence>
<evidence type="ECO:0000256" key="2">
    <source>
        <dbReference type="ARBA" id="ARBA00037999"/>
    </source>
</evidence>
<reference evidence="6 7" key="1">
    <citation type="journal article" date="2017" name="Nat. Microbiol.">
        <title>Natural product diversity associated with the nematode symbionts Photorhabdus and Xenorhabdus.</title>
        <authorList>
            <person name="Tobias N.J."/>
            <person name="Wolff H."/>
            <person name="Djahanschiri B."/>
            <person name="Grundmann F."/>
            <person name="Kronenwerth M."/>
            <person name="Shi Y.M."/>
            <person name="Simonyi S."/>
            <person name="Grun P."/>
            <person name="Shapiro-Ilan D."/>
            <person name="Pidot S.J."/>
            <person name="Stinear T.P."/>
            <person name="Ebersberger I."/>
            <person name="Bode H.B."/>
        </authorList>
    </citation>
    <scope>NUCLEOTIDE SEQUENCE [LARGE SCALE GENOMIC DNA]</scope>
    <source>
        <strain evidence="6 7">DSM 17902</strain>
    </source>
</reference>
<dbReference type="Gene3D" id="3.40.640.10">
    <property type="entry name" value="Type I PLP-dependent aspartate aminotransferase-like (Major domain)"/>
    <property type="match status" value="1"/>
</dbReference>
<dbReference type="PIRSF" id="PIRSF000390">
    <property type="entry name" value="PLP_StrS"/>
    <property type="match status" value="1"/>
</dbReference>
<dbReference type="OrthoDB" id="9804264at2"/>
<dbReference type="InterPro" id="IPR015421">
    <property type="entry name" value="PyrdxlP-dep_Trfase_major"/>
</dbReference>
<dbReference type="GO" id="GO:0000271">
    <property type="term" value="P:polysaccharide biosynthetic process"/>
    <property type="evidence" value="ECO:0007669"/>
    <property type="project" value="TreeGrafter"/>
</dbReference>
<name>A0A2D0JM98_9GAMM</name>
<dbReference type="AlphaFoldDB" id="A0A2D0JM98"/>
<accession>A0A2D0JM98</accession>
<comment type="similarity">
    <text evidence="2 5">Belongs to the DegT/DnrJ/EryC1 family.</text>
</comment>